<dbReference type="InterPro" id="IPR001375">
    <property type="entry name" value="Peptidase_S9_cat"/>
</dbReference>
<dbReference type="Gene3D" id="3.40.50.1820">
    <property type="entry name" value="alpha/beta hydrolase"/>
    <property type="match status" value="1"/>
</dbReference>
<dbReference type="EMBL" id="BSVB01000001">
    <property type="protein sequence ID" value="GMA95334.1"/>
    <property type="molecule type" value="Genomic_DNA"/>
</dbReference>
<evidence type="ECO:0000313" key="3">
    <source>
        <dbReference type="Proteomes" id="UP001157034"/>
    </source>
</evidence>
<evidence type="ECO:0000313" key="2">
    <source>
        <dbReference type="EMBL" id="GMA95334.1"/>
    </source>
</evidence>
<dbReference type="Pfam" id="PF00326">
    <property type="entry name" value="Peptidase_S9"/>
    <property type="match status" value="1"/>
</dbReference>
<dbReference type="Proteomes" id="UP001157034">
    <property type="component" value="Unassembled WGS sequence"/>
</dbReference>
<proteinExistence type="predicted"/>
<keyword evidence="3" id="KW-1185">Reference proteome</keyword>
<feature type="domain" description="Peptidase S9 prolyl oligopeptidase catalytic" evidence="1">
    <location>
        <begin position="22"/>
        <end position="113"/>
    </location>
</feature>
<evidence type="ECO:0000259" key="1">
    <source>
        <dbReference type="Pfam" id="PF00326"/>
    </source>
</evidence>
<protein>
    <recommendedName>
        <fullName evidence="1">Peptidase S9 prolyl oligopeptidase catalytic domain-containing protein</fullName>
    </recommendedName>
</protein>
<organism evidence="2 3">
    <name type="scientific">Pseudolysinimonas kribbensis</name>
    <dbReference type="NCBI Taxonomy" id="433641"/>
    <lineage>
        <taxon>Bacteria</taxon>
        <taxon>Bacillati</taxon>
        <taxon>Actinomycetota</taxon>
        <taxon>Actinomycetes</taxon>
        <taxon>Micrococcales</taxon>
        <taxon>Microbacteriaceae</taxon>
        <taxon>Pseudolysinimonas</taxon>
    </lineage>
</organism>
<reference evidence="3" key="1">
    <citation type="journal article" date="2019" name="Int. J. Syst. Evol. Microbiol.">
        <title>The Global Catalogue of Microorganisms (GCM) 10K type strain sequencing project: providing services to taxonomists for standard genome sequencing and annotation.</title>
        <authorList>
            <consortium name="The Broad Institute Genomics Platform"/>
            <consortium name="The Broad Institute Genome Sequencing Center for Infectious Disease"/>
            <person name="Wu L."/>
            <person name="Ma J."/>
        </authorList>
    </citation>
    <scope>NUCLEOTIDE SEQUENCE [LARGE SCALE GENOMIC DNA]</scope>
    <source>
        <strain evidence="3">NBRC 108894</strain>
    </source>
</reference>
<dbReference type="SUPFAM" id="SSF53474">
    <property type="entry name" value="alpha/beta-Hydrolases"/>
    <property type="match status" value="1"/>
</dbReference>
<gene>
    <name evidence="2" type="ORF">GCM10025881_21580</name>
</gene>
<accession>A0ABQ6K7C2</accession>
<dbReference type="RefSeq" id="WP_284254111.1">
    <property type="nucleotide sequence ID" value="NZ_BSVB01000001.1"/>
</dbReference>
<comment type="caution">
    <text evidence="2">The sequence shown here is derived from an EMBL/GenBank/DDBJ whole genome shotgun (WGS) entry which is preliminary data.</text>
</comment>
<name>A0ABQ6K7C2_9MICO</name>
<dbReference type="InterPro" id="IPR029058">
    <property type="entry name" value="AB_hydrolase_fold"/>
</dbReference>
<sequence length="121" mass="12895">MSGPADLSGVDVTPDFLPAQLSYLGCTSEADCPAAIRASPVEQVDTSDPPFFITHSSEESKIPLAQSKAFVAKLRHAGVDTTFVVVQGRAHSIAMLNDDLKNRIVAFYHRTLGAQPVGVLN</sequence>